<comment type="caution">
    <text evidence="1">The sequence shown here is derived from an EMBL/GenBank/DDBJ whole genome shotgun (WGS) entry which is preliminary data.</text>
</comment>
<evidence type="ECO:0000313" key="1">
    <source>
        <dbReference type="EMBL" id="PHD73627.1"/>
    </source>
</evidence>
<name>A0A2B5XQW6_9BACI</name>
<dbReference type="Proteomes" id="UP000225997">
    <property type="component" value="Unassembled WGS sequence"/>
</dbReference>
<dbReference type="AlphaFoldDB" id="A0A2B5XQW6"/>
<organism evidence="1 2">
    <name type="scientific">Bacillus toyonensis</name>
    <dbReference type="NCBI Taxonomy" id="155322"/>
    <lineage>
        <taxon>Bacteria</taxon>
        <taxon>Bacillati</taxon>
        <taxon>Bacillota</taxon>
        <taxon>Bacilli</taxon>
        <taxon>Bacillales</taxon>
        <taxon>Bacillaceae</taxon>
        <taxon>Bacillus</taxon>
        <taxon>Bacillus cereus group</taxon>
    </lineage>
</organism>
<evidence type="ECO:0008006" key="3">
    <source>
        <dbReference type="Google" id="ProtNLM"/>
    </source>
</evidence>
<proteinExistence type="predicted"/>
<reference evidence="1 2" key="1">
    <citation type="submission" date="2017-09" db="EMBL/GenBank/DDBJ databases">
        <title>Large-scale bioinformatics analysis of Bacillus genomes uncovers conserved roles of natural products in bacterial physiology.</title>
        <authorList>
            <consortium name="Agbiome Team Llc"/>
            <person name="Bleich R.M."/>
            <person name="Grubbs K.J."/>
            <person name="Santa Maria K.C."/>
            <person name="Allen S.E."/>
            <person name="Farag S."/>
            <person name="Shank E.A."/>
            <person name="Bowers A."/>
        </authorList>
    </citation>
    <scope>NUCLEOTIDE SEQUENCE [LARGE SCALE GENOMIC DNA]</scope>
    <source>
        <strain evidence="1 2">AFS044250</strain>
    </source>
</reference>
<evidence type="ECO:0000313" key="2">
    <source>
        <dbReference type="Proteomes" id="UP000225997"/>
    </source>
</evidence>
<dbReference type="RefSeq" id="WP_100063248.1">
    <property type="nucleotide sequence ID" value="NZ_NUSQ01000014.1"/>
</dbReference>
<accession>A0A2B5XQW6</accession>
<sequence>MWRHTKFDNVLLWVGPILVFLGLCMTNVISDIPFFEGKHKTLGIIILFIGVFCLIAANYFKKEKEMKNKAK</sequence>
<dbReference type="EMBL" id="NUSQ01000014">
    <property type="protein sequence ID" value="PHD73627.1"/>
    <property type="molecule type" value="Genomic_DNA"/>
</dbReference>
<protein>
    <recommendedName>
        <fullName evidence="3">Group-specific protein</fullName>
    </recommendedName>
</protein>
<gene>
    <name evidence="1" type="ORF">COF40_03325</name>
</gene>